<dbReference type="CDD" id="cd06223">
    <property type="entry name" value="PRTases_typeI"/>
    <property type="match status" value="1"/>
</dbReference>
<dbReference type="PANTHER" id="PTHR47505:SF1">
    <property type="entry name" value="DNA UTILIZATION PROTEIN YHGH"/>
    <property type="match status" value="1"/>
</dbReference>
<evidence type="ECO:0000256" key="1">
    <source>
        <dbReference type="ARBA" id="ARBA00008007"/>
    </source>
</evidence>
<dbReference type="OrthoDB" id="9779910at2"/>
<organism evidence="3 4">
    <name type="scientific">Desulfomicrobium baculatum (strain DSM 4028 / VKM B-1378 / X)</name>
    <name type="common">Desulfovibrio baculatus</name>
    <dbReference type="NCBI Taxonomy" id="525897"/>
    <lineage>
        <taxon>Bacteria</taxon>
        <taxon>Pseudomonadati</taxon>
        <taxon>Thermodesulfobacteriota</taxon>
        <taxon>Desulfovibrionia</taxon>
        <taxon>Desulfovibrionales</taxon>
        <taxon>Desulfomicrobiaceae</taxon>
        <taxon>Desulfomicrobium</taxon>
    </lineage>
</organism>
<reference evidence="3 4" key="1">
    <citation type="journal article" date="2009" name="Stand. Genomic Sci.">
        <title>Complete genome sequence of Desulfomicrobium baculatum type strain (X).</title>
        <authorList>
            <person name="Copeland A."/>
            <person name="Spring S."/>
            <person name="Goker M."/>
            <person name="Schneider S."/>
            <person name="Lapidus A."/>
            <person name="Del Rio T.G."/>
            <person name="Tice H."/>
            <person name="Cheng J.F."/>
            <person name="Chen F."/>
            <person name="Nolan M."/>
            <person name="Bruce D."/>
            <person name="Goodwin L."/>
            <person name="Pitluck S."/>
            <person name="Ivanova N."/>
            <person name="Mavrommatis K."/>
            <person name="Ovchinnikova G."/>
            <person name="Pati A."/>
            <person name="Chen A."/>
            <person name="Palaniappan K."/>
            <person name="Land M."/>
            <person name="Hauser L."/>
            <person name="Chang Y.J."/>
            <person name="Jeffries C.C."/>
            <person name="Meincke L."/>
            <person name="Sims D."/>
            <person name="Brettin T."/>
            <person name="Detter J.C."/>
            <person name="Han C."/>
            <person name="Chain P."/>
            <person name="Bristow J."/>
            <person name="Eisen J.A."/>
            <person name="Markowitz V."/>
            <person name="Hugenholtz P."/>
            <person name="Kyrpides N.C."/>
            <person name="Klenk H.P."/>
            <person name="Lucas S."/>
        </authorList>
    </citation>
    <scope>NUCLEOTIDE SEQUENCE [LARGE SCALE GENOMIC DNA]</scope>
    <source>
        <strain evidence="4">DSM 4028 / VKM B-1378 / X</strain>
    </source>
</reference>
<evidence type="ECO:0000313" key="4">
    <source>
        <dbReference type="Proteomes" id="UP000002216"/>
    </source>
</evidence>
<keyword evidence="4" id="KW-1185">Reference proteome</keyword>
<dbReference type="SUPFAM" id="SSF53271">
    <property type="entry name" value="PRTase-like"/>
    <property type="match status" value="1"/>
</dbReference>
<dbReference type="Gene3D" id="3.40.50.2020">
    <property type="match status" value="1"/>
</dbReference>
<dbReference type="HOGENOM" id="CLU_054549_0_2_7"/>
<name>C7LQ05_DESBD</name>
<dbReference type="InterPro" id="IPR000836">
    <property type="entry name" value="PRTase_dom"/>
</dbReference>
<protein>
    <submittedName>
        <fullName evidence="3">ComF family protein</fullName>
    </submittedName>
</protein>
<gene>
    <name evidence="3" type="ordered locus">Dbac_3415</name>
</gene>
<accession>C7LQ05</accession>
<evidence type="ECO:0000313" key="3">
    <source>
        <dbReference type="EMBL" id="ACU91487.1"/>
    </source>
</evidence>
<dbReference type="Pfam" id="PF00156">
    <property type="entry name" value="Pribosyltran"/>
    <property type="match status" value="1"/>
</dbReference>
<evidence type="ECO:0000259" key="2">
    <source>
        <dbReference type="Pfam" id="PF00156"/>
    </source>
</evidence>
<dbReference type="AlphaFoldDB" id="C7LQ05"/>
<dbReference type="eggNOG" id="COG1040">
    <property type="taxonomic scope" value="Bacteria"/>
</dbReference>
<proteinExistence type="inferred from homology"/>
<feature type="domain" description="Phosphoribosyltransferase" evidence="2">
    <location>
        <begin position="168"/>
        <end position="234"/>
    </location>
</feature>
<comment type="similarity">
    <text evidence="1">Belongs to the ComF/GntX family.</text>
</comment>
<dbReference type="RefSeq" id="WP_015775574.1">
    <property type="nucleotide sequence ID" value="NC_013173.1"/>
</dbReference>
<dbReference type="KEGG" id="dba:Dbac_3415"/>
<dbReference type="InterPro" id="IPR051910">
    <property type="entry name" value="ComF/GntX_DNA_util-trans"/>
</dbReference>
<dbReference type="STRING" id="525897.Dbac_3415"/>
<dbReference type="PANTHER" id="PTHR47505">
    <property type="entry name" value="DNA UTILIZATION PROTEIN YHGH"/>
    <property type="match status" value="1"/>
</dbReference>
<dbReference type="InterPro" id="IPR029057">
    <property type="entry name" value="PRTase-like"/>
</dbReference>
<sequence>MVGAGLSRGLAAVLHVLGRRCQFCAAVLEHADAFPLCRNCRALLAPRVNGYCPDCGICYADPATPVYSCLSCRQGKPPWSGVAFHGLYSGALRELIHQHKFGHDHGLGLLLRDLIREAWERHCLPRPDCIVPVPMLPARVLDRGFNQSAELARMLGKVIGLPPLLSGLRKIRDTSAQSSLGRAERHRNVAGAFEAAASLSGQHVLLVDDVMTTGATLTACAKACLAAKARRVDIFFLGRAV</sequence>
<dbReference type="EMBL" id="CP001629">
    <property type="protein sequence ID" value="ACU91487.1"/>
    <property type="molecule type" value="Genomic_DNA"/>
</dbReference>
<dbReference type="Proteomes" id="UP000002216">
    <property type="component" value="Chromosome"/>
</dbReference>